<evidence type="ECO:0000313" key="10">
    <source>
        <dbReference type="Proteomes" id="UP000694867"/>
    </source>
</evidence>
<comment type="pathway">
    <text evidence="2">Glycolipid biosynthesis; glycosylphosphatidylinositol-anchor biosynthesis.</text>
</comment>
<feature type="transmembrane region" description="Helical" evidence="9">
    <location>
        <begin position="370"/>
        <end position="392"/>
    </location>
</feature>
<dbReference type="GO" id="GO:0006506">
    <property type="term" value="P:GPI anchor biosynthetic process"/>
    <property type="evidence" value="ECO:0007669"/>
    <property type="project" value="UniProtKB-KW"/>
</dbReference>
<comment type="subcellular location">
    <subcellularLocation>
        <location evidence="1">Endoplasmic reticulum membrane</location>
        <topology evidence="1">Multi-pass membrane protein</topology>
    </subcellularLocation>
</comment>
<feature type="transmembrane region" description="Helical" evidence="9">
    <location>
        <begin position="336"/>
        <end position="358"/>
    </location>
</feature>
<sequence length="419" mass="48139">MAAPVNAALVLFGGYFLRLALILSNYSARIADRVELSTPLNSWKRVVEGHFLLKHGINPYSGDILHEPYLSLKFYSMLIYLFRNGNALKHVFIVMDLLTGLILYAASKKCVQILLHQDRSLSKAQSSRKLVLTIPVARQIPLFVLTVYCLSPFNILSCVSQNTSVFDNFLHCLSLFAMVYGVWPLSTVTLALLTSRCLHTVILVVPAMMFIRHRTPCLLFISAYVAILAQLISFNSDSHISSYYFQLAVTDLTPNVGLFWYFFTELFEHFRWFFLCVFHLNVLIYVLPLSVRLRKDPLLLYWSLLLIVSVFKPYPSLADFALYSSLLPIFRHLFDLMRQVVIVFAAIAVSCVLAPIMWHQWLFAYSGNANFYFAITLVYNVSQVFLLTDMLVSDMKRKFYLQHGDPKEFEAKKQKLTLE</sequence>
<comment type="similarity">
    <text evidence="3">Belongs to the PIGU family.</text>
</comment>
<evidence type="ECO:0000256" key="4">
    <source>
        <dbReference type="ARBA" id="ARBA00022502"/>
    </source>
</evidence>
<keyword evidence="7 9" id="KW-1133">Transmembrane helix</keyword>
<feature type="transmembrane region" description="Helical" evidence="9">
    <location>
        <begin position="6"/>
        <end position="23"/>
    </location>
</feature>
<dbReference type="AlphaFoldDB" id="A0AAJ6QSS3"/>
<evidence type="ECO:0000256" key="8">
    <source>
        <dbReference type="ARBA" id="ARBA00023136"/>
    </source>
</evidence>
<proteinExistence type="inferred from homology"/>
<dbReference type="Proteomes" id="UP000694867">
    <property type="component" value="Unplaced"/>
</dbReference>
<evidence type="ECO:0000256" key="1">
    <source>
        <dbReference type="ARBA" id="ARBA00004477"/>
    </source>
</evidence>
<dbReference type="GO" id="GO:0016255">
    <property type="term" value="P:attachment of GPI anchor to protein"/>
    <property type="evidence" value="ECO:0007669"/>
    <property type="project" value="InterPro"/>
</dbReference>
<dbReference type="RefSeq" id="XP_003742695.1">
    <property type="nucleotide sequence ID" value="XM_003742647.2"/>
</dbReference>
<dbReference type="InterPro" id="IPR009600">
    <property type="entry name" value="PIG-U"/>
</dbReference>
<dbReference type="PANTHER" id="PTHR13121">
    <property type="entry name" value="GPI TRANSAMIDASE COMPONENT PIG-U"/>
    <property type="match status" value="1"/>
</dbReference>
<feature type="transmembrane region" description="Helical" evidence="9">
    <location>
        <begin position="130"/>
        <end position="153"/>
    </location>
</feature>
<dbReference type="GO" id="GO:0042765">
    <property type="term" value="C:GPI-anchor transamidase complex"/>
    <property type="evidence" value="ECO:0007669"/>
    <property type="project" value="InterPro"/>
</dbReference>
<protein>
    <submittedName>
        <fullName evidence="11">Phosphatidylinositol glycan anchor biosynthesis class U protein</fullName>
    </submittedName>
</protein>
<keyword evidence="8 9" id="KW-0472">Membrane</keyword>
<keyword evidence="6" id="KW-0256">Endoplasmic reticulum</keyword>
<dbReference type="KEGG" id="goe:100902548"/>
<evidence type="ECO:0000256" key="5">
    <source>
        <dbReference type="ARBA" id="ARBA00022692"/>
    </source>
</evidence>
<keyword evidence="10" id="KW-1185">Reference proteome</keyword>
<keyword evidence="5 9" id="KW-0812">Transmembrane</keyword>
<evidence type="ECO:0000256" key="6">
    <source>
        <dbReference type="ARBA" id="ARBA00022824"/>
    </source>
</evidence>
<evidence type="ECO:0000313" key="11">
    <source>
        <dbReference type="RefSeq" id="XP_003742695.1"/>
    </source>
</evidence>
<evidence type="ECO:0000256" key="3">
    <source>
        <dbReference type="ARBA" id="ARBA00010026"/>
    </source>
</evidence>
<name>A0AAJ6QSS3_9ACAR</name>
<gene>
    <name evidence="11" type="primary">LOC100902548</name>
</gene>
<dbReference type="Pfam" id="PF06728">
    <property type="entry name" value="PIG-U"/>
    <property type="match status" value="1"/>
</dbReference>
<dbReference type="CTD" id="34185"/>
<reference evidence="11" key="1">
    <citation type="submission" date="2025-08" db="UniProtKB">
        <authorList>
            <consortium name="RefSeq"/>
        </authorList>
    </citation>
    <scope>IDENTIFICATION</scope>
</reference>
<dbReference type="PANTHER" id="PTHR13121:SF0">
    <property type="entry name" value="PHOSPHATIDYLINOSITOL GLYCAN ANCHOR BIOSYNTHESIS CLASS U PROTEIN"/>
    <property type="match status" value="1"/>
</dbReference>
<organism evidence="10 11">
    <name type="scientific">Galendromus occidentalis</name>
    <name type="common">western predatory mite</name>
    <dbReference type="NCBI Taxonomy" id="34638"/>
    <lineage>
        <taxon>Eukaryota</taxon>
        <taxon>Metazoa</taxon>
        <taxon>Ecdysozoa</taxon>
        <taxon>Arthropoda</taxon>
        <taxon>Chelicerata</taxon>
        <taxon>Arachnida</taxon>
        <taxon>Acari</taxon>
        <taxon>Parasitiformes</taxon>
        <taxon>Mesostigmata</taxon>
        <taxon>Gamasina</taxon>
        <taxon>Phytoseioidea</taxon>
        <taxon>Phytoseiidae</taxon>
        <taxon>Typhlodrominae</taxon>
        <taxon>Galendromus</taxon>
    </lineage>
</organism>
<feature type="transmembrane region" description="Helical" evidence="9">
    <location>
        <begin position="218"/>
        <end position="236"/>
    </location>
</feature>
<evidence type="ECO:0000256" key="2">
    <source>
        <dbReference type="ARBA" id="ARBA00004687"/>
    </source>
</evidence>
<dbReference type="GeneID" id="100902548"/>
<keyword evidence="4" id="KW-0337">GPI-anchor biosynthesis</keyword>
<evidence type="ECO:0000256" key="7">
    <source>
        <dbReference type="ARBA" id="ARBA00022989"/>
    </source>
</evidence>
<accession>A0AAJ6QSS3</accession>
<feature type="transmembrane region" description="Helical" evidence="9">
    <location>
        <begin position="165"/>
        <end position="183"/>
    </location>
</feature>
<evidence type="ECO:0000256" key="9">
    <source>
        <dbReference type="SAM" id="Phobius"/>
    </source>
</evidence>
<feature type="transmembrane region" description="Helical" evidence="9">
    <location>
        <begin position="270"/>
        <end position="287"/>
    </location>
</feature>
<feature type="transmembrane region" description="Helical" evidence="9">
    <location>
        <begin position="299"/>
        <end position="324"/>
    </location>
</feature>